<accession>A0A172TE43</accession>
<dbReference type="InterPro" id="IPR014755">
    <property type="entry name" value="Cu-Rt/internalin_Ig-like"/>
</dbReference>
<dbReference type="KEGG" id="pswu:SY83_01495"/>
<dbReference type="PROSITE" id="PS51272">
    <property type="entry name" value="SLH"/>
    <property type="match status" value="2"/>
</dbReference>
<dbReference type="PATRIC" id="fig|1178515.4.peg.275"/>
<keyword evidence="5" id="KW-1185">Reference proteome</keyword>
<dbReference type="RefSeq" id="WP_068603590.1">
    <property type="nucleotide sequence ID" value="NZ_CP011388.1"/>
</dbReference>
<feature type="domain" description="SLH" evidence="3">
    <location>
        <begin position="77"/>
        <end position="140"/>
    </location>
</feature>
<evidence type="ECO:0000313" key="5">
    <source>
        <dbReference type="Proteomes" id="UP000076927"/>
    </source>
</evidence>
<proteinExistence type="predicted"/>
<dbReference type="Pfam" id="PF13205">
    <property type="entry name" value="Big_5"/>
    <property type="match status" value="3"/>
</dbReference>
<dbReference type="Gene3D" id="2.60.40.1220">
    <property type="match status" value="4"/>
</dbReference>
<dbReference type="EMBL" id="CP011388">
    <property type="protein sequence ID" value="ANE45222.1"/>
    <property type="molecule type" value="Genomic_DNA"/>
</dbReference>
<evidence type="ECO:0000256" key="1">
    <source>
        <dbReference type="ARBA" id="ARBA00022729"/>
    </source>
</evidence>
<feature type="domain" description="SLH" evidence="3">
    <location>
        <begin position="16"/>
        <end position="76"/>
    </location>
</feature>
<reference evidence="4 5" key="1">
    <citation type="submission" date="2015-01" db="EMBL/GenBank/DDBJ databases">
        <title>Paenibacillus swuensis/DY6/whole genome sequencing.</title>
        <authorList>
            <person name="Kim M.K."/>
            <person name="Srinivasan S."/>
            <person name="Lee J.-J."/>
        </authorList>
    </citation>
    <scope>NUCLEOTIDE SEQUENCE [LARGE SCALE GENOMIC DNA]</scope>
    <source>
        <strain evidence="4 5">DY6</strain>
    </source>
</reference>
<keyword evidence="1 2" id="KW-0732">Signal</keyword>
<protein>
    <recommendedName>
        <fullName evidence="3">SLH domain-containing protein</fullName>
    </recommendedName>
</protein>
<dbReference type="InterPro" id="IPR001119">
    <property type="entry name" value="SLH_dom"/>
</dbReference>
<evidence type="ECO:0000256" key="2">
    <source>
        <dbReference type="SAM" id="SignalP"/>
    </source>
</evidence>
<evidence type="ECO:0000259" key="3">
    <source>
        <dbReference type="PROSITE" id="PS51272"/>
    </source>
</evidence>
<organism evidence="4 5">
    <name type="scientific">Paenibacillus swuensis</name>
    <dbReference type="NCBI Taxonomy" id="1178515"/>
    <lineage>
        <taxon>Bacteria</taxon>
        <taxon>Bacillati</taxon>
        <taxon>Bacillota</taxon>
        <taxon>Bacilli</taxon>
        <taxon>Bacillales</taxon>
        <taxon>Paenibacillaceae</taxon>
        <taxon>Paenibacillus</taxon>
    </lineage>
</organism>
<evidence type="ECO:0000313" key="4">
    <source>
        <dbReference type="EMBL" id="ANE45222.1"/>
    </source>
</evidence>
<feature type="signal peptide" evidence="2">
    <location>
        <begin position="1"/>
        <end position="24"/>
    </location>
</feature>
<gene>
    <name evidence="4" type="ORF">SY83_01495</name>
</gene>
<sequence>MRKVMSFGLVLLLMLSAVTPVAFAADLTVDQKYEVLVNKGIFAGFSDGSSRLNESMTREQFAAVLFRLLELSSNQSTASKYNDVLKTRWSFDEIAAVSAAGLMKGVSNGRFEPLTKVSAEQLATVLVRTYGISGSSSTKVNGYVSKWAASSVAIALDRKWFSPRANYTDNATRGLLVEAAYTVYEDTHKVPMSVKSVVPLKNNIILITFNTAVKSADKSRFVLKDDRGNGVFIQQATLSADGLTVVLLTNKQNYNQTYSLYIDGSERKYKALSDDSGKPQVTSVVNLPKRTVEITFQEPVDAGTATTEGNYTIDNGVRVLSANVSSDKRKVTLGTTEQQDGKTYKLTIRRIKDLSGNVMDDKVVSFIGNQDGNRPKVTSAKLNPDATLTLVFSEKVNPDQARNPGFYSLNNGLSIQRLALQDDGKTVIITTSQQKDATLYKLTVKDIVDLGGNHMETLSEWSFGGISNPQKAVQLQSIGTMNKNTIEVYFNRALSDSEVSALRIQSVKDNGGQVSLQDWKTFVQRKSGTDHAVTVQFRTGDANPNLLRVGHVYEVSVSNIPGLVTSDGANRKSFAGTEVENHTPYVKQVTPVNRNSVKVIFSEPVKNISKALFNLRLQGGAELEIESDGVNNTGKIVTEVTLQLKTPLEAGKKYTLSNDSGITDAAGWNGLRTKNGDDTIYIVFDGVS</sequence>
<dbReference type="Proteomes" id="UP000076927">
    <property type="component" value="Chromosome"/>
</dbReference>
<name>A0A172TE43_9BACL</name>
<dbReference type="Pfam" id="PF00395">
    <property type="entry name" value="SLH"/>
    <property type="match status" value="1"/>
</dbReference>
<dbReference type="AlphaFoldDB" id="A0A172TE43"/>
<dbReference type="OrthoDB" id="1706086at2"/>
<dbReference type="STRING" id="1178515.SY83_01495"/>
<feature type="chain" id="PRO_5008000660" description="SLH domain-containing protein" evidence="2">
    <location>
        <begin position="25"/>
        <end position="688"/>
    </location>
</feature>
<dbReference type="InterPro" id="IPR032812">
    <property type="entry name" value="SbsA_Ig"/>
</dbReference>